<dbReference type="AlphaFoldDB" id="A0A4Y2HZG9"/>
<evidence type="ECO:0000313" key="2">
    <source>
        <dbReference type="Proteomes" id="UP000499080"/>
    </source>
</evidence>
<name>A0A4Y2HZG9_ARAVE</name>
<dbReference type="Proteomes" id="UP000499080">
    <property type="component" value="Unassembled WGS sequence"/>
</dbReference>
<organism evidence="1 2">
    <name type="scientific">Araneus ventricosus</name>
    <name type="common">Orbweaver spider</name>
    <name type="synonym">Epeira ventricosa</name>
    <dbReference type="NCBI Taxonomy" id="182803"/>
    <lineage>
        <taxon>Eukaryota</taxon>
        <taxon>Metazoa</taxon>
        <taxon>Ecdysozoa</taxon>
        <taxon>Arthropoda</taxon>
        <taxon>Chelicerata</taxon>
        <taxon>Arachnida</taxon>
        <taxon>Araneae</taxon>
        <taxon>Araneomorphae</taxon>
        <taxon>Entelegynae</taxon>
        <taxon>Araneoidea</taxon>
        <taxon>Araneidae</taxon>
        <taxon>Araneus</taxon>
    </lineage>
</organism>
<gene>
    <name evidence="1" type="ORF">AVEN_117353_1</name>
</gene>
<protein>
    <submittedName>
        <fullName evidence="1">Uncharacterized protein</fullName>
    </submittedName>
</protein>
<evidence type="ECO:0000313" key="1">
    <source>
        <dbReference type="EMBL" id="GBM70645.1"/>
    </source>
</evidence>
<dbReference type="EMBL" id="BGPR01002263">
    <property type="protein sequence ID" value="GBM70645.1"/>
    <property type="molecule type" value="Genomic_DNA"/>
</dbReference>
<keyword evidence="2" id="KW-1185">Reference proteome</keyword>
<comment type="caution">
    <text evidence="1">The sequence shown here is derived from an EMBL/GenBank/DDBJ whole genome shotgun (WGS) entry which is preliminary data.</text>
</comment>
<sequence>MRLQSVMGNKQKNQFRKHLLDSIGTTQLVMYGINEIATIVVQSSTSGRHYIRDNDLETTGKHVPRFRVFPGFLLQLRRSWLSDLVVPPLLSHKRVIR</sequence>
<proteinExistence type="predicted"/>
<reference evidence="1 2" key="1">
    <citation type="journal article" date="2019" name="Sci. Rep.">
        <title>Orb-weaving spider Araneus ventricosus genome elucidates the spidroin gene catalogue.</title>
        <authorList>
            <person name="Kono N."/>
            <person name="Nakamura H."/>
            <person name="Ohtoshi R."/>
            <person name="Moran D.A.P."/>
            <person name="Shinohara A."/>
            <person name="Yoshida Y."/>
            <person name="Fujiwara M."/>
            <person name="Mori M."/>
            <person name="Tomita M."/>
            <person name="Arakawa K."/>
        </authorList>
    </citation>
    <scope>NUCLEOTIDE SEQUENCE [LARGE SCALE GENOMIC DNA]</scope>
</reference>
<accession>A0A4Y2HZG9</accession>